<dbReference type="AlphaFoldDB" id="A0A4Y7JVH0"/>
<name>A0A4Y7JVH0_PAPSO</name>
<proteinExistence type="predicted"/>
<evidence type="ECO:0000313" key="1">
    <source>
        <dbReference type="EMBL" id="RZC64707.1"/>
    </source>
</evidence>
<sequence length="64" mass="7295">MPAVTAAYMEVLSKLKIATLIKRKPLRPRTRFQKVTQHVLEAPEQHKAGDLLPRLNLSSIPYTQ</sequence>
<dbReference type="Gramene" id="RZC64707">
    <property type="protein sequence ID" value="RZC64707"/>
    <property type="gene ID" value="C5167_008393"/>
</dbReference>
<protein>
    <submittedName>
        <fullName evidence="1">Uncharacterized protein</fullName>
    </submittedName>
</protein>
<dbReference type="EMBL" id="CM010720">
    <property type="protein sequence ID" value="RZC64707.1"/>
    <property type="molecule type" value="Genomic_DNA"/>
</dbReference>
<dbReference type="Proteomes" id="UP000316621">
    <property type="component" value="Chromosome 6"/>
</dbReference>
<keyword evidence="2" id="KW-1185">Reference proteome</keyword>
<gene>
    <name evidence="1" type="ORF">C5167_008393</name>
</gene>
<reference evidence="1 2" key="1">
    <citation type="journal article" date="2018" name="Science">
        <title>The opium poppy genome and morphinan production.</title>
        <authorList>
            <person name="Guo L."/>
            <person name="Winzer T."/>
            <person name="Yang X."/>
            <person name="Li Y."/>
            <person name="Ning Z."/>
            <person name="He Z."/>
            <person name="Teodor R."/>
            <person name="Lu Y."/>
            <person name="Bowser T.A."/>
            <person name="Graham I.A."/>
            <person name="Ye K."/>
        </authorList>
    </citation>
    <scope>NUCLEOTIDE SEQUENCE [LARGE SCALE GENOMIC DNA]</scope>
    <source>
        <strain evidence="2">cv. HN1</strain>
        <tissue evidence="1">Leaves</tissue>
    </source>
</reference>
<evidence type="ECO:0000313" key="2">
    <source>
        <dbReference type="Proteomes" id="UP000316621"/>
    </source>
</evidence>
<accession>A0A4Y7JVH0</accession>
<organism evidence="1 2">
    <name type="scientific">Papaver somniferum</name>
    <name type="common">Opium poppy</name>
    <dbReference type="NCBI Taxonomy" id="3469"/>
    <lineage>
        <taxon>Eukaryota</taxon>
        <taxon>Viridiplantae</taxon>
        <taxon>Streptophyta</taxon>
        <taxon>Embryophyta</taxon>
        <taxon>Tracheophyta</taxon>
        <taxon>Spermatophyta</taxon>
        <taxon>Magnoliopsida</taxon>
        <taxon>Ranunculales</taxon>
        <taxon>Papaveraceae</taxon>
        <taxon>Papaveroideae</taxon>
        <taxon>Papaver</taxon>
    </lineage>
</organism>